<gene>
    <name evidence="2" type="ORF">C474_20706</name>
</gene>
<comment type="caution">
    <text evidence="2">The sequence shown here is derived from an EMBL/GenBank/DDBJ whole genome shotgun (WGS) entry which is preliminary data.</text>
</comment>
<dbReference type="InterPro" id="IPR011856">
    <property type="entry name" value="tRNA_endonuc-like_dom_sf"/>
</dbReference>
<protein>
    <submittedName>
        <fullName evidence="2">Restriction endonuclease</fullName>
    </submittedName>
</protein>
<keyword evidence="3" id="KW-1185">Reference proteome</keyword>
<name>M0CSB9_HALPD</name>
<keyword evidence="2" id="KW-0255">Endonuclease</keyword>
<evidence type="ECO:0000259" key="1">
    <source>
        <dbReference type="Pfam" id="PF04471"/>
    </source>
</evidence>
<dbReference type="eggNOG" id="arCOG02782">
    <property type="taxonomic scope" value="Archaea"/>
</dbReference>
<sequence>MDDYEFEHLVADLWELQGWDADVEQQSADAGVDVRATQSSPYRRKVLIQAKRYSDDNPVTGPNVQQYAALKQQEPDTDESIIVTTGRFTGSAEDRAKDLNVKLIDGKGLVDLIGGLGA</sequence>
<proteinExistence type="predicted"/>
<accession>M0CSB9</accession>
<dbReference type="InterPro" id="IPR052906">
    <property type="entry name" value="Type_IV_Methyl-Rstrct_Enzyme"/>
</dbReference>
<dbReference type="GO" id="GO:0003677">
    <property type="term" value="F:DNA binding"/>
    <property type="evidence" value="ECO:0007669"/>
    <property type="project" value="InterPro"/>
</dbReference>
<evidence type="ECO:0000313" key="3">
    <source>
        <dbReference type="Proteomes" id="UP000011513"/>
    </source>
</evidence>
<dbReference type="SUPFAM" id="SSF52980">
    <property type="entry name" value="Restriction endonuclease-like"/>
    <property type="match status" value="1"/>
</dbReference>
<reference evidence="2 3" key="1">
    <citation type="journal article" date="2014" name="PLoS Genet.">
        <title>Phylogenetically driven sequencing of extremely halophilic archaea reveals strategies for static and dynamic osmo-response.</title>
        <authorList>
            <person name="Becker E.A."/>
            <person name="Seitzer P.M."/>
            <person name="Tritt A."/>
            <person name="Larsen D."/>
            <person name="Krusor M."/>
            <person name="Yao A.I."/>
            <person name="Wu D."/>
            <person name="Madern D."/>
            <person name="Eisen J.A."/>
            <person name="Darling A.E."/>
            <person name="Facciotti M.T."/>
        </authorList>
    </citation>
    <scope>NUCLEOTIDE SEQUENCE [LARGE SCALE GENOMIC DNA]</scope>
    <source>
        <strain evidence="2 3">JCM 14848</strain>
    </source>
</reference>
<dbReference type="AlphaFoldDB" id="M0CSB9"/>
<organism evidence="2 3">
    <name type="scientific">Halogeometricum pallidum JCM 14848</name>
    <dbReference type="NCBI Taxonomy" id="1227487"/>
    <lineage>
        <taxon>Archaea</taxon>
        <taxon>Methanobacteriati</taxon>
        <taxon>Methanobacteriota</taxon>
        <taxon>Stenosarchaea group</taxon>
        <taxon>Halobacteria</taxon>
        <taxon>Halobacteriales</taxon>
        <taxon>Haloferacaceae</taxon>
        <taxon>Halogeometricum</taxon>
    </lineage>
</organism>
<dbReference type="InterPro" id="IPR007560">
    <property type="entry name" value="Restrct_endonuc_IV_Mrr"/>
</dbReference>
<keyword evidence="2" id="KW-0540">Nuclease</keyword>
<evidence type="ECO:0000313" key="2">
    <source>
        <dbReference type="EMBL" id="ELZ26160.1"/>
    </source>
</evidence>
<dbReference type="Pfam" id="PF04471">
    <property type="entry name" value="Mrr_cat"/>
    <property type="match status" value="1"/>
</dbReference>
<dbReference type="PANTHER" id="PTHR30015:SF7">
    <property type="entry name" value="TYPE IV METHYL-DIRECTED RESTRICTION ENZYME ECOKMRR"/>
    <property type="match status" value="1"/>
</dbReference>
<dbReference type="OrthoDB" id="141004at2157"/>
<dbReference type="InParanoid" id="M0CSB9"/>
<dbReference type="GO" id="GO:0015666">
    <property type="term" value="F:restriction endodeoxyribonuclease activity"/>
    <property type="evidence" value="ECO:0007669"/>
    <property type="project" value="TreeGrafter"/>
</dbReference>
<dbReference type="GO" id="GO:0009307">
    <property type="term" value="P:DNA restriction-modification system"/>
    <property type="evidence" value="ECO:0007669"/>
    <property type="project" value="InterPro"/>
</dbReference>
<dbReference type="PANTHER" id="PTHR30015">
    <property type="entry name" value="MRR RESTRICTION SYSTEM PROTEIN"/>
    <property type="match status" value="1"/>
</dbReference>
<feature type="domain" description="Restriction endonuclease type IV Mrr" evidence="1">
    <location>
        <begin position="1"/>
        <end position="113"/>
    </location>
</feature>
<dbReference type="RefSeq" id="WP_008390148.1">
    <property type="nucleotide sequence ID" value="NZ_AOIV01000045.1"/>
</dbReference>
<dbReference type="InterPro" id="IPR011335">
    <property type="entry name" value="Restrct_endonuc-II-like"/>
</dbReference>
<dbReference type="EMBL" id="AOIV01000045">
    <property type="protein sequence ID" value="ELZ26160.1"/>
    <property type="molecule type" value="Genomic_DNA"/>
</dbReference>
<dbReference type="Proteomes" id="UP000011513">
    <property type="component" value="Unassembled WGS sequence"/>
</dbReference>
<dbReference type="Gene3D" id="3.40.1350.10">
    <property type="match status" value="1"/>
</dbReference>
<keyword evidence="2" id="KW-0378">Hydrolase</keyword>